<evidence type="ECO:0000259" key="1">
    <source>
        <dbReference type="PROSITE" id="PS50994"/>
    </source>
</evidence>
<name>A0A087U9L8_STEMI</name>
<keyword evidence="3" id="KW-1185">Reference proteome</keyword>
<accession>A0A087U9L8</accession>
<evidence type="ECO:0000313" key="3">
    <source>
        <dbReference type="Proteomes" id="UP000054359"/>
    </source>
</evidence>
<dbReference type="Proteomes" id="UP000054359">
    <property type="component" value="Unassembled WGS sequence"/>
</dbReference>
<dbReference type="AlphaFoldDB" id="A0A087U9L8"/>
<dbReference type="GO" id="GO:0015074">
    <property type="term" value="P:DNA integration"/>
    <property type="evidence" value="ECO:0007669"/>
    <property type="project" value="InterPro"/>
</dbReference>
<evidence type="ECO:0000313" key="2">
    <source>
        <dbReference type="EMBL" id="KFM74057.1"/>
    </source>
</evidence>
<dbReference type="InterPro" id="IPR012337">
    <property type="entry name" value="RNaseH-like_sf"/>
</dbReference>
<dbReference type="EMBL" id="KK118861">
    <property type="protein sequence ID" value="KFM74057.1"/>
    <property type="molecule type" value="Genomic_DNA"/>
</dbReference>
<dbReference type="GO" id="GO:0003676">
    <property type="term" value="F:nucleic acid binding"/>
    <property type="evidence" value="ECO:0007669"/>
    <property type="project" value="InterPro"/>
</dbReference>
<dbReference type="OrthoDB" id="3257332at2759"/>
<organism evidence="2 3">
    <name type="scientific">Stegodyphus mimosarum</name>
    <name type="common">African social velvet spider</name>
    <dbReference type="NCBI Taxonomy" id="407821"/>
    <lineage>
        <taxon>Eukaryota</taxon>
        <taxon>Metazoa</taxon>
        <taxon>Ecdysozoa</taxon>
        <taxon>Arthropoda</taxon>
        <taxon>Chelicerata</taxon>
        <taxon>Arachnida</taxon>
        <taxon>Araneae</taxon>
        <taxon>Araneomorphae</taxon>
        <taxon>Entelegynae</taxon>
        <taxon>Eresoidea</taxon>
        <taxon>Eresidae</taxon>
        <taxon>Stegodyphus</taxon>
    </lineage>
</organism>
<dbReference type="InterPro" id="IPR036397">
    <property type="entry name" value="RNaseH_sf"/>
</dbReference>
<dbReference type="SUPFAM" id="SSF53098">
    <property type="entry name" value="Ribonuclease H-like"/>
    <property type="match status" value="1"/>
</dbReference>
<dbReference type="InterPro" id="IPR001584">
    <property type="entry name" value="Integrase_cat-core"/>
</dbReference>
<dbReference type="PROSITE" id="PS50994">
    <property type="entry name" value="INTEGRASE"/>
    <property type="match status" value="1"/>
</dbReference>
<dbReference type="Gene3D" id="3.30.420.10">
    <property type="entry name" value="Ribonuclease H-like superfamily/Ribonuclease H"/>
    <property type="match status" value="1"/>
</dbReference>
<feature type="domain" description="Integrase catalytic" evidence="1">
    <location>
        <begin position="1"/>
        <end position="113"/>
    </location>
</feature>
<gene>
    <name evidence="2" type="ORF">X975_07853</name>
</gene>
<protein>
    <recommendedName>
        <fullName evidence="1">Integrase catalytic domain-containing protein</fullName>
    </recommendedName>
</protein>
<reference evidence="2 3" key="1">
    <citation type="submission" date="2013-11" db="EMBL/GenBank/DDBJ databases">
        <title>Genome sequencing of Stegodyphus mimosarum.</title>
        <authorList>
            <person name="Bechsgaard J."/>
        </authorList>
    </citation>
    <scope>NUCLEOTIDE SEQUENCE [LARGE SCALE GENOMIC DNA]</scope>
</reference>
<sequence length="130" mass="14953">MEKLTNRKLISIHTDNGSEICNGQFERYLAKCGISVEYTNAYVPGENGVWERFDQMALDAVKAVMIVKWEKDGEQKLLNVSYIHGAGCVVRVTEPLMKRFSIENPTLFILKYLLVKSMLAYQNKIEINYK</sequence>
<proteinExistence type="predicted"/>
<feature type="non-terminal residue" evidence="2">
    <location>
        <position position="130"/>
    </location>
</feature>